<dbReference type="InterPro" id="IPR029033">
    <property type="entry name" value="His_PPase_superfam"/>
</dbReference>
<dbReference type="PANTHER" id="PTHR48100:SF59">
    <property type="entry name" value="ADENOSYLCOBALAMIN_ALPHA-RIBAZOLE PHOSPHATASE"/>
    <property type="match status" value="1"/>
</dbReference>
<dbReference type="Proteomes" id="UP000054010">
    <property type="component" value="Unassembled WGS sequence"/>
</dbReference>
<keyword evidence="5" id="KW-1185">Reference proteome</keyword>
<feature type="binding site" evidence="2">
    <location>
        <position position="72"/>
    </location>
    <ligand>
        <name>substrate</name>
    </ligand>
</feature>
<dbReference type="Gene3D" id="3.40.50.1240">
    <property type="entry name" value="Phosphoglycerate mutase-like"/>
    <property type="match status" value="1"/>
</dbReference>
<organism evidence="4 5">
    <name type="scientific">Oscillochloris trichoides DG-6</name>
    <dbReference type="NCBI Taxonomy" id="765420"/>
    <lineage>
        <taxon>Bacteria</taxon>
        <taxon>Bacillati</taxon>
        <taxon>Chloroflexota</taxon>
        <taxon>Chloroflexia</taxon>
        <taxon>Chloroflexales</taxon>
        <taxon>Chloroflexineae</taxon>
        <taxon>Oscillochloridaceae</taxon>
        <taxon>Oscillochloris</taxon>
    </lineage>
</organism>
<evidence type="ECO:0000256" key="3">
    <source>
        <dbReference type="SAM" id="MobiDB-lite"/>
    </source>
</evidence>
<feature type="region of interest" description="Disordered" evidence="3">
    <location>
        <begin position="207"/>
        <end position="240"/>
    </location>
</feature>
<dbReference type="GO" id="GO:0005737">
    <property type="term" value="C:cytoplasm"/>
    <property type="evidence" value="ECO:0007669"/>
    <property type="project" value="TreeGrafter"/>
</dbReference>
<dbReference type="AlphaFoldDB" id="E1IB11"/>
<dbReference type="OrthoDB" id="9782128at2"/>
<dbReference type="InterPro" id="IPR022492">
    <property type="entry name" value="Phosphomutase_MSMEG4193_put"/>
</dbReference>
<feature type="binding site" evidence="2">
    <location>
        <begin position="96"/>
        <end position="99"/>
    </location>
    <ligand>
        <name>substrate</name>
    </ligand>
</feature>
<dbReference type="InterPro" id="IPR050275">
    <property type="entry name" value="PGM_Phosphatase"/>
</dbReference>
<dbReference type="NCBIfam" id="TIGR03848">
    <property type="entry name" value="MSMEG_4193"/>
    <property type="match status" value="1"/>
</dbReference>
<sequence length="240" mass="26591">MVLNRQRTCEKEPTVTQVLLIRHGTNDWVGGRLAGWTPGVHLNAEGQQQALALSERLGDLPISAIYSSPLERCVETANTLAQPRGLPIRLVEQLGEVRYGEWQGGELKELARHKLWPGVQFYPSGTRFPNGETLGEAQMRVVQAIDTLRNQHPEQTIIICSHADLIKLAVAYYIGIHIDLFQRLVIDPCSLTALRFERMGPRLLTLNDTGSLGHLRPRTPPPTSDAGATTEDGPPPEKTE</sequence>
<protein>
    <submittedName>
        <fullName evidence="4">Phosphoglycerate mutase</fullName>
    </submittedName>
</protein>
<evidence type="ECO:0000313" key="5">
    <source>
        <dbReference type="Proteomes" id="UP000054010"/>
    </source>
</evidence>
<evidence type="ECO:0000256" key="2">
    <source>
        <dbReference type="PIRSR" id="PIRSR613078-2"/>
    </source>
</evidence>
<evidence type="ECO:0000313" key="4">
    <source>
        <dbReference type="EMBL" id="EFO81657.1"/>
    </source>
</evidence>
<dbReference type="HOGENOM" id="CLU_033323_8_0_0"/>
<dbReference type="GO" id="GO:0016791">
    <property type="term" value="F:phosphatase activity"/>
    <property type="evidence" value="ECO:0007669"/>
    <property type="project" value="TreeGrafter"/>
</dbReference>
<evidence type="ECO:0000256" key="1">
    <source>
        <dbReference type="PIRSR" id="PIRSR613078-1"/>
    </source>
</evidence>
<dbReference type="EMBL" id="ADVR01000008">
    <property type="protein sequence ID" value="EFO81657.1"/>
    <property type="molecule type" value="Genomic_DNA"/>
</dbReference>
<accession>E1IB11</accession>
<gene>
    <name evidence="4" type="ORF">OSCT_0512</name>
</gene>
<name>E1IB11_9CHLR</name>
<dbReference type="Pfam" id="PF00300">
    <property type="entry name" value="His_Phos_1"/>
    <property type="match status" value="1"/>
</dbReference>
<feature type="active site" description="Tele-phosphohistidine intermediate" evidence="1">
    <location>
        <position position="23"/>
    </location>
</feature>
<dbReference type="CDD" id="cd07067">
    <property type="entry name" value="HP_PGM_like"/>
    <property type="match status" value="1"/>
</dbReference>
<dbReference type="InterPro" id="IPR013078">
    <property type="entry name" value="His_Pase_superF_clade-1"/>
</dbReference>
<reference evidence="4 5" key="1">
    <citation type="journal article" date="2011" name="J. Bacteriol.">
        <title>Draft genome sequence of the anoxygenic filamentous phototrophic bacterium Oscillochloris trichoides subsp. DG-6.</title>
        <authorList>
            <person name="Kuznetsov B.B."/>
            <person name="Ivanovsky R.N."/>
            <person name="Keppen O.I."/>
            <person name="Sukhacheva M.V."/>
            <person name="Bumazhkin B.K."/>
            <person name="Patutina E.O."/>
            <person name="Beletsky A.V."/>
            <person name="Mardanov A.V."/>
            <person name="Baslerov R.V."/>
            <person name="Panteleeva A.N."/>
            <person name="Kolganova T.V."/>
            <person name="Ravin N.V."/>
            <person name="Skryabin K.G."/>
        </authorList>
    </citation>
    <scope>NUCLEOTIDE SEQUENCE [LARGE SCALE GENOMIC DNA]</scope>
    <source>
        <strain evidence="4 5">DG-6</strain>
    </source>
</reference>
<dbReference type="STRING" id="765420.OSCT_0512"/>
<dbReference type="PANTHER" id="PTHR48100">
    <property type="entry name" value="BROAD-SPECIFICITY PHOSPHATASE YOR283W-RELATED"/>
    <property type="match status" value="1"/>
</dbReference>
<dbReference type="eggNOG" id="COG0406">
    <property type="taxonomic scope" value="Bacteria"/>
</dbReference>
<comment type="caution">
    <text evidence="4">The sequence shown here is derived from an EMBL/GenBank/DDBJ whole genome shotgun (WGS) entry which is preliminary data.</text>
</comment>
<dbReference type="SMART" id="SM00855">
    <property type="entry name" value="PGAM"/>
    <property type="match status" value="1"/>
</dbReference>
<feature type="active site" description="Proton donor/acceptor" evidence="1">
    <location>
        <position position="96"/>
    </location>
</feature>
<proteinExistence type="predicted"/>
<dbReference type="SUPFAM" id="SSF53254">
    <property type="entry name" value="Phosphoglycerate mutase-like"/>
    <property type="match status" value="1"/>
</dbReference>